<keyword evidence="2" id="KW-1185">Reference proteome</keyword>
<dbReference type="Proteomes" id="UP000792457">
    <property type="component" value="Unassembled WGS sequence"/>
</dbReference>
<reference evidence="1" key="1">
    <citation type="submission" date="2013-04" db="EMBL/GenBank/DDBJ databases">
        <authorList>
            <person name="Qu J."/>
            <person name="Murali S.C."/>
            <person name="Bandaranaike D."/>
            <person name="Bellair M."/>
            <person name="Blankenburg K."/>
            <person name="Chao H."/>
            <person name="Dinh H."/>
            <person name="Doddapaneni H."/>
            <person name="Downs B."/>
            <person name="Dugan-Rocha S."/>
            <person name="Elkadiri S."/>
            <person name="Gnanaolivu R.D."/>
            <person name="Hernandez B."/>
            <person name="Javaid M."/>
            <person name="Jayaseelan J.C."/>
            <person name="Lee S."/>
            <person name="Li M."/>
            <person name="Ming W."/>
            <person name="Munidasa M."/>
            <person name="Muniz J."/>
            <person name="Nguyen L."/>
            <person name="Ongeri F."/>
            <person name="Osuji N."/>
            <person name="Pu L.-L."/>
            <person name="Puazo M."/>
            <person name="Qu C."/>
            <person name="Quiroz J."/>
            <person name="Raj R."/>
            <person name="Weissenberger G."/>
            <person name="Xin Y."/>
            <person name="Zou X."/>
            <person name="Han Y."/>
            <person name="Richards S."/>
            <person name="Worley K."/>
            <person name="Muzny D."/>
            <person name="Gibbs R."/>
        </authorList>
    </citation>
    <scope>NUCLEOTIDE SEQUENCE</scope>
    <source>
        <strain evidence="1">Sampled in the wild</strain>
    </source>
</reference>
<organism evidence="1 2">
    <name type="scientific">Ladona fulva</name>
    <name type="common">Scarce chaser dragonfly</name>
    <name type="synonym">Libellula fulva</name>
    <dbReference type="NCBI Taxonomy" id="123851"/>
    <lineage>
        <taxon>Eukaryota</taxon>
        <taxon>Metazoa</taxon>
        <taxon>Ecdysozoa</taxon>
        <taxon>Arthropoda</taxon>
        <taxon>Hexapoda</taxon>
        <taxon>Insecta</taxon>
        <taxon>Pterygota</taxon>
        <taxon>Palaeoptera</taxon>
        <taxon>Odonata</taxon>
        <taxon>Epiprocta</taxon>
        <taxon>Anisoptera</taxon>
        <taxon>Libelluloidea</taxon>
        <taxon>Libellulidae</taxon>
        <taxon>Ladona</taxon>
    </lineage>
</organism>
<reference evidence="1" key="2">
    <citation type="submission" date="2017-10" db="EMBL/GenBank/DDBJ databases">
        <title>Ladona fulva Genome sequencing and assembly.</title>
        <authorList>
            <person name="Murali S."/>
            <person name="Richards S."/>
            <person name="Bandaranaike D."/>
            <person name="Bellair M."/>
            <person name="Blankenburg K."/>
            <person name="Chao H."/>
            <person name="Dinh H."/>
            <person name="Doddapaneni H."/>
            <person name="Dugan-Rocha S."/>
            <person name="Elkadiri S."/>
            <person name="Gnanaolivu R."/>
            <person name="Hernandez B."/>
            <person name="Skinner E."/>
            <person name="Javaid M."/>
            <person name="Lee S."/>
            <person name="Li M."/>
            <person name="Ming W."/>
            <person name="Munidasa M."/>
            <person name="Muniz J."/>
            <person name="Nguyen L."/>
            <person name="Hughes D."/>
            <person name="Osuji N."/>
            <person name="Pu L.-L."/>
            <person name="Puazo M."/>
            <person name="Qu C."/>
            <person name="Quiroz J."/>
            <person name="Raj R."/>
            <person name="Weissenberger G."/>
            <person name="Xin Y."/>
            <person name="Zou X."/>
            <person name="Han Y."/>
            <person name="Worley K."/>
            <person name="Muzny D."/>
            <person name="Gibbs R."/>
        </authorList>
    </citation>
    <scope>NUCLEOTIDE SEQUENCE</scope>
    <source>
        <strain evidence="1">Sampled in the wild</strain>
    </source>
</reference>
<dbReference type="EMBL" id="KZ308697">
    <property type="protein sequence ID" value="KAG8233234.1"/>
    <property type="molecule type" value="Genomic_DNA"/>
</dbReference>
<proteinExistence type="predicted"/>
<accession>A0A8K0KFG1</accession>
<dbReference type="AlphaFoldDB" id="A0A8K0KFG1"/>
<protein>
    <submittedName>
        <fullName evidence="1">Uncharacterized protein</fullName>
    </submittedName>
</protein>
<evidence type="ECO:0000313" key="1">
    <source>
        <dbReference type="EMBL" id="KAG8233234.1"/>
    </source>
</evidence>
<sequence>MGPVIQKKDTVMHQCGTPEERILITLRYLATGCTFTSLLFYFARGECTISRAIEETTQFIWDTLKETNMHVPSKEEWKNIASRYSPKLLGGYRQETRIQKFPNSGSINFNYNGYHCYVIGLL</sequence>
<gene>
    <name evidence="1" type="ORF">J437_LFUL013596</name>
</gene>
<evidence type="ECO:0000313" key="2">
    <source>
        <dbReference type="Proteomes" id="UP000792457"/>
    </source>
</evidence>
<name>A0A8K0KFG1_LADFU</name>
<comment type="caution">
    <text evidence="1">The sequence shown here is derived from an EMBL/GenBank/DDBJ whole genome shotgun (WGS) entry which is preliminary data.</text>
</comment>
<dbReference type="OrthoDB" id="2570778at2759"/>